<evidence type="ECO:0000313" key="1">
    <source>
        <dbReference type="EMBL" id="MBM2413260.1"/>
    </source>
</evidence>
<dbReference type="Pfam" id="PF20107">
    <property type="entry name" value="DUF6497"/>
    <property type="match status" value="1"/>
</dbReference>
<reference evidence="1 4" key="1">
    <citation type="submission" date="2021-01" db="EMBL/GenBank/DDBJ databases">
        <title>Diatom-associated Roseobacters Show Island Model of Population Structure.</title>
        <authorList>
            <person name="Qu L."/>
            <person name="Feng X."/>
            <person name="Chen Y."/>
            <person name="Li L."/>
            <person name="Wang X."/>
            <person name="Hu Z."/>
            <person name="Wang H."/>
            <person name="Luo H."/>
        </authorList>
    </citation>
    <scope>NUCLEOTIDE SEQUENCE</scope>
    <source>
        <strain evidence="2 4">CC28-63</strain>
        <strain evidence="1">CC28-69</strain>
    </source>
</reference>
<accession>A0A9Q2RXX6</accession>
<evidence type="ECO:0000313" key="4">
    <source>
        <dbReference type="Proteomes" id="UP000809440"/>
    </source>
</evidence>
<evidence type="ECO:0000313" key="3">
    <source>
        <dbReference type="Proteomes" id="UP000755667"/>
    </source>
</evidence>
<protein>
    <submittedName>
        <fullName evidence="1">Acetolactate synthase</fullName>
    </submittedName>
</protein>
<gene>
    <name evidence="1" type="ORF">JQX41_13175</name>
    <name evidence="2" type="ORF">JQX48_13180</name>
</gene>
<keyword evidence="4" id="KW-1185">Reference proteome</keyword>
<dbReference type="OrthoDB" id="7862028at2"/>
<dbReference type="EMBL" id="JAFBXE010000008">
    <property type="protein sequence ID" value="MBM2413260.1"/>
    <property type="molecule type" value="Genomic_DNA"/>
</dbReference>
<organism evidence="1 3">
    <name type="scientific">Marivita cryptomonadis</name>
    <dbReference type="NCBI Taxonomy" id="505252"/>
    <lineage>
        <taxon>Bacteria</taxon>
        <taxon>Pseudomonadati</taxon>
        <taxon>Pseudomonadota</taxon>
        <taxon>Alphaproteobacteria</taxon>
        <taxon>Rhodobacterales</taxon>
        <taxon>Roseobacteraceae</taxon>
        <taxon>Marivita</taxon>
    </lineage>
</organism>
<dbReference type="EMBL" id="JAFBXF010000008">
    <property type="protein sequence ID" value="MBM2417928.1"/>
    <property type="molecule type" value="Genomic_DNA"/>
</dbReference>
<dbReference type="AlphaFoldDB" id="A0A9Q2RXX6"/>
<proteinExistence type="predicted"/>
<evidence type="ECO:0000313" key="2">
    <source>
        <dbReference type="EMBL" id="MBM2417928.1"/>
    </source>
</evidence>
<dbReference type="InterPro" id="IPR045467">
    <property type="entry name" value="DUF6497"/>
</dbReference>
<sequence>MMLALPVFASEPLDVPSGQPVTFHEMLWDRPGNGLVYRFRFVTPEIGQDGREYEDVEIDMHHLCETFAIPRLSPDVGPQPNQIVISFSQEETEFGVATEDVTQFFEAYRVEDETCILEFF</sequence>
<dbReference type="Proteomes" id="UP000755667">
    <property type="component" value="Unassembled WGS sequence"/>
</dbReference>
<comment type="caution">
    <text evidence="1">The sequence shown here is derived from an EMBL/GenBank/DDBJ whole genome shotgun (WGS) entry which is preliminary data.</text>
</comment>
<name>A0A9Q2RXX6_9RHOB</name>
<dbReference type="Proteomes" id="UP000809440">
    <property type="component" value="Unassembled WGS sequence"/>
</dbReference>